<dbReference type="GO" id="GO:0000978">
    <property type="term" value="F:RNA polymerase II cis-regulatory region sequence-specific DNA binding"/>
    <property type="evidence" value="ECO:0007669"/>
    <property type="project" value="TreeGrafter"/>
</dbReference>
<evidence type="ECO:0000256" key="1">
    <source>
        <dbReference type="ARBA" id="ARBA00004123"/>
    </source>
</evidence>
<dbReference type="PROSITE" id="PS50217">
    <property type="entry name" value="BZIP"/>
    <property type="match status" value="1"/>
</dbReference>
<sequence>MESGSIEVEEKNRYIGEKETKMETHENNGNKPWTRNLCGLFDDLQNDKLETLEDTGSLHQVDAEDNEFIALELLDELNAKPSETAKHPMESLLDFCESPGGMGNPFFEQYLDIDDLFPDLPHLDTMDLGFGVEHTLPVSTSDICQSDVVRMETAGTTEYSDVASPGSDAIDAVSLGSDSEVFSSAGDLTDMALSPESVVDVVSLEEDCKSLLSCTHQLTSDSNGEKMADTAAEEITVIQTSDALTLLTQELLQSSVSIVPVASPMSVENVASSSENISTVTVDIAEIADIFSLSDDLGHAHNVSLPSEGGVCTVSQESSAHVQSNQKRKRVNSADVCKSPSKKVKYENLDKESDYDEVMSISSTLDKQTVRRLKNNIASKHARAARRQKEQDLFQQEEELEKSNAELRKQVQELEQLTTTLRKVLVAKLSGVNCPA</sequence>
<keyword evidence="2" id="KW-0805">Transcription regulation</keyword>
<evidence type="ECO:0000256" key="4">
    <source>
        <dbReference type="ARBA" id="ARBA00023163"/>
    </source>
</evidence>
<feature type="region of interest" description="Disordered" evidence="7">
    <location>
        <begin position="1"/>
        <end position="30"/>
    </location>
</feature>
<evidence type="ECO:0000256" key="6">
    <source>
        <dbReference type="SAM" id="Coils"/>
    </source>
</evidence>
<dbReference type="GO" id="GO:0000981">
    <property type="term" value="F:DNA-binding transcription factor activity, RNA polymerase II-specific"/>
    <property type="evidence" value="ECO:0007669"/>
    <property type="project" value="TreeGrafter"/>
</dbReference>
<protein>
    <recommendedName>
        <fullName evidence="8">BZIP domain-containing protein</fullName>
    </recommendedName>
</protein>
<dbReference type="Pfam" id="PF07716">
    <property type="entry name" value="bZIP_2"/>
    <property type="match status" value="1"/>
</dbReference>
<dbReference type="InterPro" id="IPR004827">
    <property type="entry name" value="bZIP"/>
</dbReference>
<organism evidence="9 10">
    <name type="scientific">Pocillopora damicornis</name>
    <name type="common">Cauliflower coral</name>
    <name type="synonym">Millepora damicornis</name>
    <dbReference type="NCBI Taxonomy" id="46731"/>
    <lineage>
        <taxon>Eukaryota</taxon>
        <taxon>Metazoa</taxon>
        <taxon>Cnidaria</taxon>
        <taxon>Anthozoa</taxon>
        <taxon>Hexacorallia</taxon>
        <taxon>Scleractinia</taxon>
        <taxon>Astrocoeniina</taxon>
        <taxon>Pocilloporidae</taxon>
        <taxon>Pocillopora</taxon>
    </lineage>
</organism>
<reference evidence="9 10" key="1">
    <citation type="journal article" date="2018" name="Sci. Rep.">
        <title>Comparative analysis of the Pocillopora damicornis genome highlights role of immune system in coral evolution.</title>
        <authorList>
            <person name="Cunning R."/>
            <person name="Bay R.A."/>
            <person name="Gillette P."/>
            <person name="Baker A.C."/>
            <person name="Traylor-Knowles N."/>
        </authorList>
    </citation>
    <scope>NUCLEOTIDE SEQUENCE [LARGE SCALE GENOMIC DNA]</scope>
    <source>
        <strain evidence="9">RSMAS</strain>
        <tissue evidence="9">Whole animal</tissue>
    </source>
</reference>
<keyword evidence="3" id="KW-0238">DNA-binding</keyword>
<dbReference type="CDD" id="cd14813">
    <property type="entry name" value="bZIP_BmCbz-like"/>
    <property type="match status" value="1"/>
</dbReference>
<keyword evidence="5" id="KW-0539">Nucleus</keyword>
<dbReference type="PANTHER" id="PTHR11988">
    <property type="entry name" value="THYROTROPH EMBRYONIC FACTOR RELATED"/>
    <property type="match status" value="1"/>
</dbReference>
<dbReference type="AlphaFoldDB" id="A0A3M6T5I4"/>
<evidence type="ECO:0000256" key="5">
    <source>
        <dbReference type="ARBA" id="ARBA00023242"/>
    </source>
</evidence>
<dbReference type="InterPro" id="IPR040223">
    <property type="entry name" value="PAR_bZIP"/>
</dbReference>
<feature type="coiled-coil region" evidence="6">
    <location>
        <begin position="386"/>
        <end position="424"/>
    </location>
</feature>
<keyword evidence="10" id="KW-1185">Reference proteome</keyword>
<dbReference type="GO" id="GO:0005634">
    <property type="term" value="C:nucleus"/>
    <property type="evidence" value="ECO:0007669"/>
    <property type="project" value="UniProtKB-SubCell"/>
</dbReference>
<dbReference type="Proteomes" id="UP000275408">
    <property type="component" value="Unassembled WGS sequence"/>
</dbReference>
<dbReference type="OrthoDB" id="5982352at2759"/>
<dbReference type="Gene3D" id="1.20.5.170">
    <property type="match status" value="1"/>
</dbReference>
<dbReference type="InterPro" id="IPR046347">
    <property type="entry name" value="bZIP_sf"/>
</dbReference>
<keyword evidence="4" id="KW-0804">Transcription</keyword>
<proteinExistence type="predicted"/>
<evidence type="ECO:0000313" key="9">
    <source>
        <dbReference type="EMBL" id="RMX36641.1"/>
    </source>
</evidence>
<comment type="caution">
    <text evidence="9">The sequence shown here is derived from an EMBL/GenBank/DDBJ whole genome shotgun (WGS) entry which is preliminary data.</text>
</comment>
<feature type="compositionally biased region" description="Basic and acidic residues" evidence="7">
    <location>
        <begin position="8"/>
        <end position="28"/>
    </location>
</feature>
<dbReference type="STRING" id="46731.A0A3M6T5I4"/>
<feature type="domain" description="BZIP" evidence="8">
    <location>
        <begin position="365"/>
        <end position="428"/>
    </location>
</feature>
<evidence type="ECO:0000256" key="3">
    <source>
        <dbReference type="ARBA" id="ARBA00023125"/>
    </source>
</evidence>
<dbReference type="SMART" id="SM00338">
    <property type="entry name" value="BRLZ"/>
    <property type="match status" value="1"/>
</dbReference>
<comment type="subcellular location">
    <subcellularLocation>
        <location evidence="1">Nucleus</location>
    </subcellularLocation>
</comment>
<dbReference type="SUPFAM" id="SSF57959">
    <property type="entry name" value="Leucine zipper domain"/>
    <property type="match status" value="1"/>
</dbReference>
<evidence type="ECO:0000256" key="7">
    <source>
        <dbReference type="SAM" id="MobiDB-lite"/>
    </source>
</evidence>
<keyword evidence="6" id="KW-0175">Coiled coil</keyword>
<evidence type="ECO:0000313" key="10">
    <source>
        <dbReference type="Proteomes" id="UP000275408"/>
    </source>
</evidence>
<name>A0A3M6T5I4_POCDA</name>
<dbReference type="PANTHER" id="PTHR11988:SF27">
    <property type="entry name" value="GH27708P"/>
    <property type="match status" value="1"/>
</dbReference>
<gene>
    <name evidence="9" type="ORF">pdam_00014992</name>
</gene>
<dbReference type="EMBL" id="RCHS01004268">
    <property type="protein sequence ID" value="RMX36641.1"/>
    <property type="molecule type" value="Genomic_DNA"/>
</dbReference>
<evidence type="ECO:0000256" key="2">
    <source>
        <dbReference type="ARBA" id="ARBA00023015"/>
    </source>
</evidence>
<evidence type="ECO:0000259" key="8">
    <source>
        <dbReference type="PROSITE" id="PS50217"/>
    </source>
</evidence>
<accession>A0A3M6T5I4</accession>